<sequence length="108" mass="11915">MRHVRAYSPKHAFQVSVGGKKKAAGGSPWLRPLPARCHRHIDAQPANIVGTQGRRQHASFLILAAPPRATPNPQHRISVIPEAPDVQKSAPLYLWPVMPQIMARPGLR</sequence>
<gene>
    <name evidence="1" type="ORF">CEXT_31561</name>
</gene>
<proteinExistence type="predicted"/>
<evidence type="ECO:0000313" key="1">
    <source>
        <dbReference type="EMBL" id="GIY56243.1"/>
    </source>
</evidence>
<name>A0AAV4UEP0_CAEEX</name>
<evidence type="ECO:0000313" key="2">
    <source>
        <dbReference type="Proteomes" id="UP001054945"/>
    </source>
</evidence>
<keyword evidence="2" id="KW-1185">Reference proteome</keyword>
<dbReference type="Proteomes" id="UP001054945">
    <property type="component" value="Unassembled WGS sequence"/>
</dbReference>
<protein>
    <submittedName>
        <fullName evidence="1">Uncharacterized protein</fullName>
    </submittedName>
</protein>
<dbReference type="EMBL" id="BPLR01012748">
    <property type="protein sequence ID" value="GIY56243.1"/>
    <property type="molecule type" value="Genomic_DNA"/>
</dbReference>
<dbReference type="AlphaFoldDB" id="A0AAV4UEP0"/>
<accession>A0AAV4UEP0</accession>
<comment type="caution">
    <text evidence="1">The sequence shown here is derived from an EMBL/GenBank/DDBJ whole genome shotgun (WGS) entry which is preliminary data.</text>
</comment>
<organism evidence="1 2">
    <name type="scientific">Caerostris extrusa</name>
    <name type="common">Bark spider</name>
    <name type="synonym">Caerostris bankana</name>
    <dbReference type="NCBI Taxonomy" id="172846"/>
    <lineage>
        <taxon>Eukaryota</taxon>
        <taxon>Metazoa</taxon>
        <taxon>Ecdysozoa</taxon>
        <taxon>Arthropoda</taxon>
        <taxon>Chelicerata</taxon>
        <taxon>Arachnida</taxon>
        <taxon>Araneae</taxon>
        <taxon>Araneomorphae</taxon>
        <taxon>Entelegynae</taxon>
        <taxon>Araneoidea</taxon>
        <taxon>Araneidae</taxon>
        <taxon>Caerostris</taxon>
    </lineage>
</organism>
<reference evidence="1 2" key="1">
    <citation type="submission" date="2021-06" db="EMBL/GenBank/DDBJ databases">
        <title>Caerostris extrusa draft genome.</title>
        <authorList>
            <person name="Kono N."/>
            <person name="Arakawa K."/>
        </authorList>
    </citation>
    <scope>NUCLEOTIDE SEQUENCE [LARGE SCALE GENOMIC DNA]</scope>
</reference>